<dbReference type="RefSeq" id="WP_273250590.1">
    <property type="nucleotide sequence ID" value="NZ_VENJ01000021.1"/>
</dbReference>
<sequence>MLFFNLATLTPVALLSIAALRGGAWVLAALLWITVVTWAMDHLIARAAARAAPGTEFPSGDWLAIALGGAHLLLLALAVWAVGGPSGHGGWERAGLWAAFGLFFGQVGHPNAHELIHKSTRWRRALGKAIYAALLFGHHASAHVRVHHLHAATAQDPNSAPAGQGFWRFAVRAWPGSAIAGWRAETALRARASTPRRWWSHPYVGHIGGAITTMLIAALIAGGGGVLALLALAGYAQLQILLSDYVQHYGLRRATRDDGQLEPVGPQHSWNAPQFWSSAMMLNAPRHSDHHLNPARPFPALRLGDNMPVLPHSLPVMAVIALWPRLWRRVMDHRLARWQSAS</sequence>
<keyword evidence="9" id="KW-0408">Iron</keyword>
<keyword evidence="5 12" id="KW-0812">Transmembrane</keyword>
<comment type="similarity">
    <text evidence="2">Belongs to the fatty acid desaturase type 1 family. AlkB subfamily.</text>
</comment>
<proteinExistence type="inferred from homology"/>
<name>A0A7C9L8X3_9RHOB</name>
<keyword evidence="11 12" id="KW-0472">Membrane</keyword>
<feature type="domain" description="Fatty acid desaturase" evidence="13">
    <location>
        <begin position="92"/>
        <end position="303"/>
    </location>
</feature>
<keyword evidence="8" id="KW-0560">Oxidoreductase</keyword>
<gene>
    <name evidence="14" type="ORF">FH759_13505</name>
</gene>
<evidence type="ECO:0000256" key="6">
    <source>
        <dbReference type="ARBA" id="ARBA00022723"/>
    </source>
</evidence>
<dbReference type="EMBL" id="VENJ01000021">
    <property type="protein sequence ID" value="MTJ05695.1"/>
    <property type="molecule type" value="Genomic_DNA"/>
</dbReference>
<keyword evidence="10 14" id="KW-0503">Monooxygenase</keyword>
<dbReference type="GO" id="GO:0004497">
    <property type="term" value="F:monooxygenase activity"/>
    <property type="evidence" value="ECO:0007669"/>
    <property type="project" value="UniProtKB-KW"/>
</dbReference>
<dbReference type="InterPro" id="IPR005804">
    <property type="entry name" value="FA_desaturase_dom"/>
</dbReference>
<dbReference type="Proteomes" id="UP000483078">
    <property type="component" value="Unassembled WGS sequence"/>
</dbReference>
<feature type="transmembrane region" description="Helical" evidence="12">
    <location>
        <begin position="61"/>
        <end position="82"/>
    </location>
</feature>
<feature type="transmembrane region" description="Helical" evidence="12">
    <location>
        <begin position="203"/>
        <end position="236"/>
    </location>
</feature>
<evidence type="ECO:0000256" key="8">
    <source>
        <dbReference type="ARBA" id="ARBA00023002"/>
    </source>
</evidence>
<keyword evidence="3" id="KW-1003">Cell membrane</keyword>
<dbReference type="GO" id="GO:0006629">
    <property type="term" value="P:lipid metabolic process"/>
    <property type="evidence" value="ECO:0007669"/>
    <property type="project" value="InterPro"/>
</dbReference>
<comment type="subcellular location">
    <subcellularLocation>
        <location evidence="1">Cell inner membrane</location>
        <topology evidence="1">Multi-pass membrane protein</topology>
    </subcellularLocation>
</comment>
<evidence type="ECO:0000256" key="7">
    <source>
        <dbReference type="ARBA" id="ARBA00022989"/>
    </source>
</evidence>
<evidence type="ECO:0000256" key="4">
    <source>
        <dbReference type="ARBA" id="ARBA00022519"/>
    </source>
</evidence>
<protein>
    <submittedName>
        <fullName evidence="14">Alkane 1-monooxygenase</fullName>
    </submittedName>
</protein>
<dbReference type="CDD" id="cd03512">
    <property type="entry name" value="Alkane-hydroxylase"/>
    <property type="match status" value="1"/>
</dbReference>
<dbReference type="InterPro" id="IPR033885">
    <property type="entry name" value="AlkB/XylM"/>
</dbReference>
<evidence type="ECO:0000256" key="1">
    <source>
        <dbReference type="ARBA" id="ARBA00004429"/>
    </source>
</evidence>
<evidence type="ECO:0000256" key="10">
    <source>
        <dbReference type="ARBA" id="ARBA00023033"/>
    </source>
</evidence>
<dbReference type="GO" id="GO:0005886">
    <property type="term" value="C:plasma membrane"/>
    <property type="evidence" value="ECO:0007669"/>
    <property type="project" value="UniProtKB-SubCell"/>
</dbReference>
<evidence type="ECO:0000256" key="9">
    <source>
        <dbReference type="ARBA" id="ARBA00023004"/>
    </source>
</evidence>
<feature type="transmembrane region" description="Helical" evidence="12">
    <location>
        <begin position="12"/>
        <end position="40"/>
    </location>
</feature>
<evidence type="ECO:0000259" key="13">
    <source>
        <dbReference type="Pfam" id="PF00487"/>
    </source>
</evidence>
<keyword evidence="7 12" id="KW-1133">Transmembrane helix</keyword>
<evidence type="ECO:0000256" key="3">
    <source>
        <dbReference type="ARBA" id="ARBA00022475"/>
    </source>
</evidence>
<dbReference type="GO" id="GO:0046872">
    <property type="term" value="F:metal ion binding"/>
    <property type="evidence" value="ECO:0007669"/>
    <property type="project" value="UniProtKB-KW"/>
</dbReference>
<keyword evidence="6" id="KW-0479">Metal-binding</keyword>
<dbReference type="PANTHER" id="PTHR38674:SF1">
    <property type="entry name" value="ALKANE 1-MONOOXYGENASE 1"/>
    <property type="match status" value="1"/>
</dbReference>
<dbReference type="Pfam" id="PF00487">
    <property type="entry name" value="FA_desaturase"/>
    <property type="match status" value="1"/>
</dbReference>
<keyword evidence="4" id="KW-0997">Cell inner membrane</keyword>
<evidence type="ECO:0000256" key="11">
    <source>
        <dbReference type="ARBA" id="ARBA00023136"/>
    </source>
</evidence>
<organism evidence="14 15">
    <name type="scientific">Sediminimonas qiaohouensis</name>
    <dbReference type="NCBI Taxonomy" id="552061"/>
    <lineage>
        <taxon>Bacteria</taxon>
        <taxon>Pseudomonadati</taxon>
        <taxon>Pseudomonadota</taxon>
        <taxon>Alphaproteobacteria</taxon>
        <taxon>Rhodobacterales</taxon>
        <taxon>Roseobacteraceae</taxon>
        <taxon>Sediminimonas</taxon>
    </lineage>
</organism>
<evidence type="ECO:0000256" key="12">
    <source>
        <dbReference type="SAM" id="Phobius"/>
    </source>
</evidence>
<evidence type="ECO:0000313" key="14">
    <source>
        <dbReference type="EMBL" id="MTJ05695.1"/>
    </source>
</evidence>
<comment type="caution">
    <text evidence="14">The sequence shown here is derived from an EMBL/GenBank/DDBJ whole genome shotgun (WGS) entry which is preliminary data.</text>
</comment>
<dbReference type="AlphaFoldDB" id="A0A7C9L8X3"/>
<evidence type="ECO:0000256" key="5">
    <source>
        <dbReference type="ARBA" id="ARBA00022692"/>
    </source>
</evidence>
<feature type="transmembrane region" description="Helical" evidence="12">
    <location>
        <begin position="309"/>
        <end position="327"/>
    </location>
</feature>
<evidence type="ECO:0000256" key="2">
    <source>
        <dbReference type="ARBA" id="ARBA00010823"/>
    </source>
</evidence>
<accession>A0A7C9L8X3</accession>
<dbReference type="PANTHER" id="PTHR38674">
    <property type="entry name" value="ALKANE 1-MONOOXYGENASE 1"/>
    <property type="match status" value="1"/>
</dbReference>
<evidence type="ECO:0000313" key="15">
    <source>
        <dbReference type="Proteomes" id="UP000483078"/>
    </source>
</evidence>
<reference evidence="14 15" key="1">
    <citation type="submission" date="2019-06" db="EMBL/GenBank/DDBJ databases">
        <title>Enrichment of Autotrophic Halophilic Microorganisms from Red Sea Brine Pool Using Microbial Electrosynthesis System.</title>
        <authorList>
            <person name="Alqahtani M.F."/>
            <person name="Bajracharya S."/>
            <person name="Katuri K.P."/>
            <person name="Ali M."/>
            <person name="Saikaly P.E."/>
        </authorList>
    </citation>
    <scope>NUCLEOTIDE SEQUENCE [LARGE SCALE GENOMIC DNA]</scope>
    <source>
        <strain evidence="14">MES6</strain>
    </source>
</reference>